<keyword evidence="5" id="KW-0732">Signal</keyword>
<dbReference type="OrthoDB" id="5835829at2759"/>
<dbReference type="InterPro" id="IPR035595">
    <property type="entry name" value="UDP_glycos_trans_CS"/>
</dbReference>
<dbReference type="GO" id="GO:0016020">
    <property type="term" value="C:membrane"/>
    <property type="evidence" value="ECO:0007669"/>
    <property type="project" value="UniProtKB-SubCell"/>
</dbReference>
<comment type="subcellular location">
    <subcellularLocation>
        <location evidence="5">Membrane</location>
        <topology evidence="5">Single-pass membrane protein</topology>
    </subcellularLocation>
</comment>
<evidence type="ECO:0000313" key="6">
    <source>
        <dbReference type="EnsemblMetazoa" id="AAEL008560-PA"/>
    </source>
</evidence>
<dbReference type="PROSITE" id="PS00375">
    <property type="entry name" value="UDPGT"/>
    <property type="match status" value="1"/>
</dbReference>
<evidence type="ECO:0000256" key="2">
    <source>
        <dbReference type="ARBA" id="ARBA00022676"/>
    </source>
</evidence>
<reference evidence="6 7" key="1">
    <citation type="submission" date="2017-06" db="EMBL/GenBank/DDBJ databases">
        <title>Aedes aegypti genome working group (AGWG) sequencing and assembly.</title>
        <authorList>
            <consortium name="Aedes aegypti Genome Working Group (AGWG)"/>
            <person name="Matthews B.J."/>
        </authorList>
    </citation>
    <scope>NUCLEOTIDE SEQUENCE [LARGE SCALE GENOMIC DNA]</scope>
    <source>
        <strain evidence="6 7">LVP_AGWG</strain>
    </source>
</reference>
<dbReference type="PANTHER" id="PTHR48043">
    <property type="entry name" value="EG:EG0003.4 PROTEIN-RELATED"/>
    <property type="match status" value="1"/>
</dbReference>
<dbReference type="Gene3D" id="3.40.50.2000">
    <property type="entry name" value="Glycogen Phosphorylase B"/>
    <property type="match status" value="1"/>
</dbReference>
<dbReference type="InterPro" id="IPR050271">
    <property type="entry name" value="UDP-glycosyltransferase"/>
</dbReference>
<accession>A0A1S4FJS0</accession>
<evidence type="ECO:0000256" key="4">
    <source>
        <dbReference type="RuleBase" id="RU003718"/>
    </source>
</evidence>
<feature type="chain" id="PRO_5036529620" description="UDP-glucuronosyltransferase" evidence="5">
    <location>
        <begin position="19"/>
        <end position="520"/>
    </location>
</feature>
<dbReference type="GO" id="GO:0015020">
    <property type="term" value="F:glucuronosyltransferase activity"/>
    <property type="evidence" value="ECO:0007669"/>
    <property type="project" value="UniProtKB-EC"/>
</dbReference>
<dbReference type="Pfam" id="PF00201">
    <property type="entry name" value="UDPGT"/>
    <property type="match status" value="1"/>
</dbReference>
<dbReference type="FunFam" id="3.40.50.2000:FF:000021">
    <property type="entry name" value="UDP-glucuronosyltransferase"/>
    <property type="match status" value="1"/>
</dbReference>
<sequence>MSRCVFLLLTVLCGLTRAANILYIDGVPSPSHFIWHRALINGLAAKGHSVTALSVDIEENPPQNVSYIKIEGVYESINELMGMESDFFELGDMNPFTSIAMFNDYIMLSCEMTLKSKGLQQLMAYPSDFKFDLIISDYLNGPCLSAVTQHRFGRPPYIAATAFHVLTTTNTLSGAYSYPGSVPDYALNAPQKMTYCQRFTNFLYNHWVELLKIYDMYPKVDKVVRKLVPDIPYVGDLDRDARIILLNSDPVIQYSEASMPNVISVGGMQIVKPKELPEDLKKLVDNAKNGAILFSLGTNVRSDMLGDKRIIEILSAMSQFPEYQFLWKFESDAMPIEVPKNVYIRKWMPQNDLLAHPNLKLFITHSGLLSTQEAIYNGVPIIGFPVFADQHQNINYCMEQGVGKKLLIKDVKSSDLANAIRELMTDGSYRENMSRLSKIFRDQKESPLERAIWWVEWVLRHPTSQILQSNAVRLDWFVKYSFDVIVPLVGLLLIVLIVPVKILCCVMFRKRRQQLKSKRE</sequence>
<keyword evidence="7" id="KW-1185">Reference proteome</keyword>
<dbReference type="InterPro" id="IPR002213">
    <property type="entry name" value="UDP_glucos_trans"/>
</dbReference>
<evidence type="ECO:0000313" key="7">
    <source>
        <dbReference type="Proteomes" id="UP000008820"/>
    </source>
</evidence>
<dbReference type="EC" id="2.4.1.17" evidence="5"/>
<dbReference type="PANTHER" id="PTHR48043:SF159">
    <property type="entry name" value="EG:EG0003.4 PROTEIN-RELATED"/>
    <property type="match status" value="1"/>
</dbReference>
<organism evidence="6 7">
    <name type="scientific">Aedes aegypti</name>
    <name type="common">Yellowfever mosquito</name>
    <name type="synonym">Culex aegypti</name>
    <dbReference type="NCBI Taxonomy" id="7159"/>
    <lineage>
        <taxon>Eukaryota</taxon>
        <taxon>Metazoa</taxon>
        <taxon>Ecdysozoa</taxon>
        <taxon>Arthropoda</taxon>
        <taxon>Hexapoda</taxon>
        <taxon>Insecta</taxon>
        <taxon>Pterygota</taxon>
        <taxon>Neoptera</taxon>
        <taxon>Endopterygota</taxon>
        <taxon>Diptera</taxon>
        <taxon>Nematocera</taxon>
        <taxon>Culicoidea</taxon>
        <taxon>Culicidae</taxon>
        <taxon>Culicinae</taxon>
        <taxon>Aedini</taxon>
        <taxon>Aedes</taxon>
        <taxon>Stegomyia</taxon>
    </lineage>
</organism>
<keyword evidence="5" id="KW-0812">Transmembrane</keyword>
<dbReference type="Proteomes" id="UP000008820">
    <property type="component" value="Chromosome 2"/>
</dbReference>
<name>A0A1S4FJS0_AEDAE</name>
<feature type="signal peptide" evidence="5">
    <location>
        <begin position="1"/>
        <end position="18"/>
    </location>
</feature>
<gene>
    <name evidence="6" type="primary">5570789</name>
</gene>
<dbReference type="SUPFAM" id="SSF53756">
    <property type="entry name" value="UDP-Glycosyltransferase/glycogen phosphorylase"/>
    <property type="match status" value="1"/>
</dbReference>
<dbReference type="EnsemblMetazoa" id="AAEL008560-RA">
    <property type="protein sequence ID" value="AAEL008560-PA"/>
    <property type="gene ID" value="AAEL008560"/>
</dbReference>
<feature type="transmembrane region" description="Helical" evidence="5">
    <location>
        <begin position="484"/>
        <end position="508"/>
    </location>
</feature>
<keyword evidence="2 4" id="KW-0328">Glycosyltransferase</keyword>
<dbReference type="VEuPathDB" id="VectorBase:AAEL008560"/>
<dbReference type="InParanoid" id="A0A1S4FJS0"/>
<reference evidence="6" key="2">
    <citation type="submission" date="2020-05" db="UniProtKB">
        <authorList>
            <consortium name="EnsemblMetazoa"/>
        </authorList>
    </citation>
    <scope>IDENTIFICATION</scope>
    <source>
        <strain evidence="6">LVP_AGWG</strain>
    </source>
</reference>
<evidence type="ECO:0000256" key="3">
    <source>
        <dbReference type="ARBA" id="ARBA00022679"/>
    </source>
</evidence>
<dbReference type="CDD" id="cd03784">
    <property type="entry name" value="GT1_Gtf-like"/>
    <property type="match status" value="1"/>
</dbReference>
<evidence type="ECO:0000256" key="1">
    <source>
        <dbReference type="ARBA" id="ARBA00009995"/>
    </source>
</evidence>
<keyword evidence="5" id="KW-0472">Membrane</keyword>
<protein>
    <recommendedName>
        <fullName evidence="5">UDP-glucuronosyltransferase</fullName>
        <ecNumber evidence="5">2.4.1.17</ecNumber>
    </recommendedName>
</protein>
<keyword evidence="3 4" id="KW-0808">Transferase</keyword>
<comment type="catalytic activity">
    <reaction evidence="5">
        <text>glucuronate acceptor + UDP-alpha-D-glucuronate = acceptor beta-D-glucuronoside + UDP + H(+)</text>
        <dbReference type="Rhea" id="RHEA:21032"/>
        <dbReference type="ChEBI" id="CHEBI:15378"/>
        <dbReference type="ChEBI" id="CHEBI:58052"/>
        <dbReference type="ChEBI" id="CHEBI:58223"/>
        <dbReference type="ChEBI" id="CHEBI:132367"/>
        <dbReference type="ChEBI" id="CHEBI:132368"/>
        <dbReference type="EC" id="2.4.1.17"/>
    </reaction>
</comment>
<dbReference type="AlphaFoldDB" id="A0A1S4FJS0"/>
<keyword evidence="5" id="KW-1133">Transmembrane helix</keyword>
<evidence type="ECO:0000256" key="5">
    <source>
        <dbReference type="RuleBase" id="RU362059"/>
    </source>
</evidence>
<comment type="similarity">
    <text evidence="1 4">Belongs to the UDP-glycosyltransferase family.</text>
</comment>
<proteinExistence type="inferred from homology"/>